<evidence type="ECO:0000256" key="1">
    <source>
        <dbReference type="SAM" id="MobiDB-lite"/>
    </source>
</evidence>
<gene>
    <name evidence="2" type="ORF">GCM10017774_43570</name>
</gene>
<dbReference type="Proteomes" id="UP000605568">
    <property type="component" value="Unassembled WGS sequence"/>
</dbReference>
<feature type="region of interest" description="Disordered" evidence="1">
    <location>
        <begin position="143"/>
        <end position="171"/>
    </location>
</feature>
<organism evidence="2 3">
    <name type="scientific">Lentzea cavernae</name>
    <dbReference type="NCBI Taxonomy" id="2020703"/>
    <lineage>
        <taxon>Bacteria</taxon>
        <taxon>Bacillati</taxon>
        <taxon>Actinomycetota</taxon>
        <taxon>Actinomycetes</taxon>
        <taxon>Pseudonocardiales</taxon>
        <taxon>Pseudonocardiaceae</taxon>
        <taxon>Lentzea</taxon>
    </lineage>
</organism>
<protein>
    <submittedName>
        <fullName evidence="2">Uncharacterized protein</fullName>
    </submittedName>
</protein>
<keyword evidence="3" id="KW-1185">Reference proteome</keyword>
<proteinExistence type="predicted"/>
<evidence type="ECO:0000313" key="3">
    <source>
        <dbReference type="Proteomes" id="UP000605568"/>
    </source>
</evidence>
<comment type="caution">
    <text evidence="2">The sequence shown here is derived from an EMBL/GenBank/DDBJ whole genome shotgun (WGS) entry which is preliminary data.</text>
</comment>
<dbReference type="EMBL" id="BNAR01000006">
    <property type="protein sequence ID" value="GHH44277.1"/>
    <property type="molecule type" value="Genomic_DNA"/>
</dbReference>
<dbReference type="RefSeq" id="WP_191300298.1">
    <property type="nucleotide sequence ID" value="NZ_BNAR01000006.1"/>
</dbReference>
<evidence type="ECO:0000313" key="2">
    <source>
        <dbReference type="EMBL" id="GHH44277.1"/>
    </source>
</evidence>
<accession>A0ABQ3MHM8</accession>
<sequence length="171" mass="18858">MRHAPGPYADWRAWLDAFAEGADQPSGHLAPIDEQLGPHVQERLLRHVSEAFARRQRRWADGFQRDLRSLLGDPGRAVHALAAAMTSARTRLAPLRRFCELPAMPPALRDELTSALDETVRSSQRSLEDSVRHAPIELQAVVRGNRLTAAPAPPSPPPAPGRQSPGRRVII</sequence>
<name>A0ABQ3MHM8_9PSEU</name>
<feature type="compositionally biased region" description="Pro residues" evidence="1">
    <location>
        <begin position="151"/>
        <end position="160"/>
    </location>
</feature>
<reference evidence="3" key="1">
    <citation type="journal article" date="2019" name="Int. J. Syst. Evol. Microbiol.">
        <title>The Global Catalogue of Microorganisms (GCM) 10K type strain sequencing project: providing services to taxonomists for standard genome sequencing and annotation.</title>
        <authorList>
            <consortium name="The Broad Institute Genomics Platform"/>
            <consortium name="The Broad Institute Genome Sequencing Center for Infectious Disease"/>
            <person name="Wu L."/>
            <person name="Ma J."/>
        </authorList>
    </citation>
    <scope>NUCLEOTIDE SEQUENCE [LARGE SCALE GENOMIC DNA]</scope>
    <source>
        <strain evidence="3">CGMCC 4.7367</strain>
    </source>
</reference>